<keyword evidence="2" id="KW-1185">Reference proteome</keyword>
<protein>
    <submittedName>
        <fullName evidence="1">Uncharacterized protein LOC103523915</fullName>
    </submittedName>
</protein>
<dbReference type="OrthoDB" id="6515318at2759"/>
<dbReference type="AlphaFoldDB" id="A0A8X6Q4N4"/>
<evidence type="ECO:0000313" key="1">
    <source>
        <dbReference type="EMBL" id="GFU00225.1"/>
    </source>
</evidence>
<gene>
    <name evidence="1" type="ORF">NPIL_85051</name>
</gene>
<comment type="caution">
    <text evidence="1">The sequence shown here is derived from an EMBL/GenBank/DDBJ whole genome shotgun (WGS) entry which is preliminary data.</text>
</comment>
<name>A0A8X6Q4N4_NEPPI</name>
<dbReference type="EMBL" id="BMAW01027073">
    <property type="protein sequence ID" value="GFU00225.1"/>
    <property type="molecule type" value="Genomic_DNA"/>
</dbReference>
<accession>A0A8X6Q4N4</accession>
<proteinExistence type="predicted"/>
<dbReference type="Proteomes" id="UP000887013">
    <property type="component" value="Unassembled WGS sequence"/>
</dbReference>
<sequence length="104" mass="12105">MEDIAIPLDSLKRCIREKIMLNFNMDLCTKSRDKSCENISNDWKEFSHRSRKDAVANFRLKTRHDYLAEHLKRIGILTNSLCPICITDIMNREHLLGCSGHITT</sequence>
<evidence type="ECO:0000313" key="2">
    <source>
        <dbReference type="Proteomes" id="UP000887013"/>
    </source>
</evidence>
<organism evidence="1 2">
    <name type="scientific">Nephila pilipes</name>
    <name type="common">Giant wood spider</name>
    <name type="synonym">Nephila maculata</name>
    <dbReference type="NCBI Taxonomy" id="299642"/>
    <lineage>
        <taxon>Eukaryota</taxon>
        <taxon>Metazoa</taxon>
        <taxon>Ecdysozoa</taxon>
        <taxon>Arthropoda</taxon>
        <taxon>Chelicerata</taxon>
        <taxon>Arachnida</taxon>
        <taxon>Araneae</taxon>
        <taxon>Araneomorphae</taxon>
        <taxon>Entelegynae</taxon>
        <taxon>Araneoidea</taxon>
        <taxon>Nephilidae</taxon>
        <taxon>Nephila</taxon>
    </lineage>
</organism>
<reference evidence="1" key="1">
    <citation type="submission" date="2020-08" db="EMBL/GenBank/DDBJ databases">
        <title>Multicomponent nature underlies the extraordinary mechanical properties of spider dragline silk.</title>
        <authorList>
            <person name="Kono N."/>
            <person name="Nakamura H."/>
            <person name="Mori M."/>
            <person name="Yoshida Y."/>
            <person name="Ohtoshi R."/>
            <person name="Malay A.D."/>
            <person name="Moran D.A.P."/>
            <person name="Tomita M."/>
            <person name="Numata K."/>
            <person name="Arakawa K."/>
        </authorList>
    </citation>
    <scope>NUCLEOTIDE SEQUENCE</scope>
</reference>